<gene>
    <name evidence="2" type="ORF">FEF09_26245</name>
</gene>
<organism evidence="2 3">
    <name type="scientific">Chitinophaga pinensis</name>
    <dbReference type="NCBI Taxonomy" id="79329"/>
    <lineage>
        <taxon>Bacteria</taxon>
        <taxon>Pseudomonadati</taxon>
        <taxon>Bacteroidota</taxon>
        <taxon>Chitinophagia</taxon>
        <taxon>Chitinophagales</taxon>
        <taxon>Chitinophagaceae</taxon>
        <taxon>Chitinophaga</taxon>
    </lineage>
</organism>
<keyword evidence="3" id="KW-1185">Reference proteome</keyword>
<accession>A0A5C6LPY2</accession>
<dbReference type="EMBL" id="VOHS01000050">
    <property type="protein sequence ID" value="TWV93988.1"/>
    <property type="molecule type" value="Genomic_DNA"/>
</dbReference>
<dbReference type="Proteomes" id="UP000318815">
    <property type="component" value="Unassembled WGS sequence"/>
</dbReference>
<dbReference type="InterPro" id="IPR025406">
    <property type="entry name" value="DUF4132"/>
</dbReference>
<name>A0A5C6LPY2_9BACT</name>
<protein>
    <submittedName>
        <fullName evidence="2">DUF4132 domain-containing protein</fullName>
    </submittedName>
</protein>
<evidence type="ECO:0000313" key="3">
    <source>
        <dbReference type="Proteomes" id="UP000318815"/>
    </source>
</evidence>
<evidence type="ECO:0000259" key="1">
    <source>
        <dbReference type="Pfam" id="PF13569"/>
    </source>
</evidence>
<evidence type="ECO:0000313" key="2">
    <source>
        <dbReference type="EMBL" id="TWV93988.1"/>
    </source>
</evidence>
<sequence>MKALVNRLIWRFQTNGQDIIGYCMDGHIIDHQGKPLTVTAETQVTLWHPMKESVKTIREWRSFLSQHQVEQPFQQVDRAVYTPNSDELSDCYYSTRFASHVLNRLKFKHAITQRGWTLRQKAEHNWSYVPHITLADWDIRVNFFADTKEEDTVVTDLLNFYRQGEPLPLHEVPPVVFSEMIRDIGLFVTTAGTTELHKRP</sequence>
<dbReference type="OrthoDB" id="9763697at2"/>
<dbReference type="AlphaFoldDB" id="A0A5C6LPY2"/>
<proteinExistence type="predicted"/>
<comment type="caution">
    <text evidence="2">The sequence shown here is derived from an EMBL/GenBank/DDBJ whole genome shotgun (WGS) entry which is preliminary data.</text>
</comment>
<dbReference type="Pfam" id="PF13569">
    <property type="entry name" value="DUF4132"/>
    <property type="match status" value="1"/>
</dbReference>
<feature type="domain" description="DUF4132" evidence="1">
    <location>
        <begin position="1"/>
        <end position="116"/>
    </location>
</feature>
<reference evidence="2 3" key="1">
    <citation type="submission" date="2019-08" db="EMBL/GenBank/DDBJ databases">
        <title>Whole genome sequencing of chitin degrading bacteria Chitinophaga pinensis YS16.</title>
        <authorList>
            <person name="Singh R.P."/>
            <person name="Manchanda G."/>
            <person name="Maurya I.K."/>
            <person name="Joshi N.K."/>
            <person name="Srivastava A.K."/>
        </authorList>
    </citation>
    <scope>NUCLEOTIDE SEQUENCE [LARGE SCALE GENOMIC DNA]</scope>
    <source>
        <strain evidence="2 3">YS-16</strain>
    </source>
</reference>